<dbReference type="Proteomes" id="UP000054516">
    <property type="component" value="Unassembled WGS sequence"/>
</dbReference>
<protein>
    <submittedName>
        <fullName evidence="1">Putative fad binding domain protein</fullName>
    </submittedName>
</protein>
<dbReference type="AlphaFoldDB" id="A0A1S8AAM3"/>
<accession>A0A1S8AAM3</accession>
<evidence type="ECO:0000313" key="2">
    <source>
        <dbReference type="Proteomes" id="UP000054516"/>
    </source>
</evidence>
<evidence type="ECO:0000313" key="1">
    <source>
        <dbReference type="EMBL" id="GAW27117.1"/>
    </source>
</evidence>
<sequence length="133" mass="14687">MQDHPTRRLLSSCHPPRPRAVELVAPDLPLLRERLLGEPRGLLASLEHLGLVRAELPLDALDVVLVDPADGPRQVQRVRYGVKAALAADYIERYQYSLLLPRVSTHLQGVIACAASPSSVIRPVGNESRSRVY</sequence>
<gene>
    <name evidence="1" type="ORF">SAMD00023353_7200100</name>
</gene>
<organism evidence="1">
    <name type="scientific">Rosellinia necatrix</name>
    <name type="common">White root-rot fungus</name>
    <dbReference type="NCBI Taxonomy" id="77044"/>
    <lineage>
        <taxon>Eukaryota</taxon>
        <taxon>Fungi</taxon>
        <taxon>Dikarya</taxon>
        <taxon>Ascomycota</taxon>
        <taxon>Pezizomycotina</taxon>
        <taxon>Sordariomycetes</taxon>
        <taxon>Xylariomycetidae</taxon>
        <taxon>Xylariales</taxon>
        <taxon>Xylariaceae</taxon>
        <taxon>Rosellinia</taxon>
    </lineage>
</organism>
<name>A0A1S8AAM3_ROSNE</name>
<dbReference type="EMBL" id="DF977517">
    <property type="protein sequence ID" value="GAW27117.1"/>
    <property type="molecule type" value="Genomic_DNA"/>
</dbReference>
<reference evidence="1" key="1">
    <citation type="submission" date="2016-03" db="EMBL/GenBank/DDBJ databases">
        <title>Draft genome sequence of Rosellinia necatrix.</title>
        <authorList>
            <person name="Kanematsu S."/>
        </authorList>
    </citation>
    <scope>NUCLEOTIDE SEQUENCE [LARGE SCALE GENOMIC DNA]</scope>
    <source>
        <strain evidence="1">W97</strain>
    </source>
</reference>
<proteinExistence type="predicted"/>
<keyword evidence="2" id="KW-1185">Reference proteome</keyword>